<evidence type="ECO:0000313" key="2">
    <source>
        <dbReference type="EMBL" id="NMO01795.1"/>
    </source>
</evidence>
<gene>
    <name evidence="2" type="ORF">HH308_11280</name>
</gene>
<dbReference type="Pfam" id="PF01048">
    <property type="entry name" value="PNP_UDP_1"/>
    <property type="match status" value="1"/>
</dbReference>
<evidence type="ECO:0000313" key="3">
    <source>
        <dbReference type="Proteomes" id="UP000550729"/>
    </source>
</evidence>
<protein>
    <submittedName>
        <fullName evidence="2">Nucleosidase</fullName>
    </submittedName>
</protein>
<sequence>MVELFDAGTLVVSATRAEAAHVPAGTRLLITGIGKVRAATVLSRELSAAENGAAPAVTGVVNIGTAGALHVRHAGLFIPSTVIEHDISSVALRSMGYDIVDTYTFDGDGTVLATGDTFIADPAVRDELAQRADLVDMEGAALAHVCAAFGVDLTLVKVVSDSADEQAMDWPSLVDAAARQLGQWLAERAG</sequence>
<dbReference type="GO" id="GO:0019284">
    <property type="term" value="P:L-methionine salvage from S-adenosylmethionine"/>
    <property type="evidence" value="ECO:0007669"/>
    <property type="project" value="TreeGrafter"/>
</dbReference>
<dbReference type="Proteomes" id="UP000550729">
    <property type="component" value="Unassembled WGS sequence"/>
</dbReference>
<organism evidence="2 3">
    <name type="scientific">Gordonia asplenii</name>
    <dbReference type="NCBI Taxonomy" id="2725283"/>
    <lineage>
        <taxon>Bacteria</taxon>
        <taxon>Bacillati</taxon>
        <taxon>Actinomycetota</taxon>
        <taxon>Actinomycetes</taxon>
        <taxon>Mycobacteriales</taxon>
        <taxon>Gordoniaceae</taxon>
        <taxon>Gordonia</taxon>
    </lineage>
</organism>
<dbReference type="GO" id="GO:0005829">
    <property type="term" value="C:cytosol"/>
    <property type="evidence" value="ECO:0007669"/>
    <property type="project" value="TreeGrafter"/>
</dbReference>
<keyword evidence="3" id="KW-1185">Reference proteome</keyword>
<reference evidence="2 3" key="1">
    <citation type="submission" date="2020-04" db="EMBL/GenBank/DDBJ databases">
        <title>Gordonia sp. nov. TBRC 11910.</title>
        <authorList>
            <person name="Suriyachadkun C."/>
        </authorList>
    </citation>
    <scope>NUCLEOTIDE SEQUENCE [LARGE SCALE GENOMIC DNA]</scope>
    <source>
        <strain evidence="2 3">TBRC 11910</strain>
    </source>
</reference>
<dbReference type="GO" id="GO:0008930">
    <property type="term" value="F:methylthioadenosine nucleosidase activity"/>
    <property type="evidence" value="ECO:0007669"/>
    <property type="project" value="TreeGrafter"/>
</dbReference>
<dbReference type="RefSeq" id="WP_170194452.1">
    <property type="nucleotide sequence ID" value="NZ_JABBNB010000010.1"/>
</dbReference>
<dbReference type="InterPro" id="IPR035994">
    <property type="entry name" value="Nucleoside_phosphorylase_sf"/>
</dbReference>
<dbReference type="EMBL" id="JABBNB010000010">
    <property type="protein sequence ID" value="NMO01795.1"/>
    <property type="molecule type" value="Genomic_DNA"/>
</dbReference>
<feature type="domain" description="Nucleoside phosphorylase" evidence="1">
    <location>
        <begin position="111"/>
        <end position="168"/>
    </location>
</feature>
<name>A0A848KY63_9ACTN</name>
<dbReference type="PANTHER" id="PTHR46832:SF1">
    <property type="entry name" value="5'-METHYLTHIOADENOSINE_S-ADENOSYLHOMOCYSTEINE NUCLEOSIDASE"/>
    <property type="match status" value="1"/>
</dbReference>
<comment type="caution">
    <text evidence="2">The sequence shown here is derived from an EMBL/GenBank/DDBJ whole genome shotgun (WGS) entry which is preliminary data.</text>
</comment>
<dbReference type="GO" id="GO:0008782">
    <property type="term" value="F:adenosylhomocysteine nucleosidase activity"/>
    <property type="evidence" value="ECO:0007669"/>
    <property type="project" value="TreeGrafter"/>
</dbReference>
<dbReference type="InterPro" id="IPR000845">
    <property type="entry name" value="Nucleoside_phosphorylase_d"/>
</dbReference>
<dbReference type="SUPFAM" id="SSF53167">
    <property type="entry name" value="Purine and uridine phosphorylases"/>
    <property type="match status" value="1"/>
</dbReference>
<dbReference type="AlphaFoldDB" id="A0A848KY63"/>
<evidence type="ECO:0000259" key="1">
    <source>
        <dbReference type="Pfam" id="PF01048"/>
    </source>
</evidence>
<dbReference type="NCBIfam" id="NF004168">
    <property type="entry name" value="PRK05634.1"/>
    <property type="match status" value="1"/>
</dbReference>
<dbReference type="GO" id="GO:0009116">
    <property type="term" value="P:nucleoside metabolic process"/>
    <property type="evidence" value="ECO:0007669"/>
    <property type="project" value="InterPro"/>
</dbReference>
<accession>A0A848KY63</accession>
<proteinExistence type="predicted"/>
<dbReference type="PANTHER" id="PTHR46832">
    <property type="entry name" value="5'-METHYLTHIOADENOSINE/S-ADENOSYLHOMOCYSTEINE NUCLEOSIDASE"/>
    <property type="match status" value="1"/>
</dbReference>
<dbReference type="Gene3D" id="3.40.50.1580">
    <property type="entry name" value="Nucleoside phosphorylase domain"/>
    <property type="match status" value="1"/>
</dbReference>